<dbReference type="Gene3D" id="1.10.10.2830">
    <property type="match status" value="1"/>
</dbReference>
<dbReference type="Pfam" id="PF17762">
    <property type="entry name" value="HTH_ParB"/>
    <property type="match status" value="1"/>
</dbReference>
<dbReference type="GO" id="GO:0003677">
    <property type="term" value="F:DNA binding"/>
    <property type="evidence" value="ECO:0007669"/>
    <property type="project" value="UniProtKB-KW"/>
</dbReference>
<dbReference type="SMART" id="SM00470">
    <property type="entry name" value="ParB"/>
    <property type="match status" value="1"/>
</dbReference>
<gene>
    <name evidence="5" type="ORF">UR67_C0001G0169</name>
</gene>
<dbReference type="Gene3D" id="3.90.1530.30">
    <property type="match status" value="1"/>
</dbReference>
<evidence type="ECO:0000313" key="6">
    <source>
        <dbReference type="Proteomes" id="UP000034581"/>
    </source>
</evidence>
<evidence type="ECO:0000256" key="1">
    <source>
        <dbReference type="ARBA" id="ARBA00006295"/>
    </source>
</evidence>
<dbReference type="GO" id="GO:0005694">
    <property type="term" value="C:chromosome"/>
    <property type="evidence" value="ECO:0007669"/>
    <property type="project" value="TreeGrafter"/>
</dbReference>
<proteinExistence type="inferred from homology"/>
<dbReference type="FunFam" id="3.90.1530.30:FF:000001">
    <property type="entry name" value="Chromosome partitioning protein ParB"/>
    <property type="match status" value="1"/>
</dbReference>
<comment type="caution">
    <text evidence="5">The sequence shown here is derived from an EMBL/GenBank/DDBJ whole genome shotgun (WGS) entry which is preliminary data.</text>
</comment>
<protein>
    <submittedName>
        <fullName evidence="5">Chromosome segregation DNA-binding protein</fullName>
    </submittedName>
</protein>
<dbReference type="GO" id="GO:0007059">
    <property type="term" value="P:chromosome segregation"/>
    <property type="evidence" value="ECO:0007669"/>
    <property type="project" value="UniProtKB-KW"/>
</dbReference>
<dbReference type="SUPFAM" id="SSF109709">
    <property type="entry name" value="KorB DNA-binding domain-like"/>
    <property type="match status" value="1"/>
</dbReference>
<keyword evidence="2" id="KW-0159">Chromosome partition</keyword>
<dbReference type="InterPro" id="IPR041468">
    <property type="entry name" value="HTH_ParB/Spo0J"/>
</dbReference>
<evidence type="ECO:0000259" key="4">
    <source>
        <dbReference type="SMART" id="SM00470"/>
    </source>
</evidence>
<sequence>MAKIDFGKVVEIDLDLLQPNPLQPRGSIPSESLMELAESIRTHGLLEPLIVAHTPAGYQIIAGERRWRASKIAGLTKVQAIIKEVDPTEMLLLAIVENLQREDLSIFEKASGYKRLNEEFGMTHEQMARQLGVSRASVSNTIRMLKLPDIIKDAVLSNTLSTSMAEALLHLRTPEMMVQVFTTKILRENYSVHQIEELARRLGEEGEIERGYGRPTMWKTDKKTKDMEKELTEMYNKTRVSITKSRRQIKLVLKFQDDDVFEEFYGRLTKS</sequence>
<dbReference type="Proteomes" id="UP000034581">
    <property type="component" value="Unassembled WGS sequence"/>
</dbReference>
<reference evidence="5 6" key="1">
    <citation type="journal article" date="2015" name="Nature">
        <title>rRNA introns, odd ribosomes, and small enigmatic genomes across a large radiation of phyla.</title>
        <authorList>
            <person name="Brown C.T."/>
            <person name="Hug L.A."/>
            <person name="Thomas B.C."/>
            <person name="Sharon I."/>
            <person name="Castelle C.J."/>
            <person name="Singh A."/>
            <person name="Wilkins M.J."/>
            <person name="Williams K.H."/>
            <person name="Banfield J.F."/>
        </authorList>
    </citation>
    <scope>NUCLEOTIDE SEQUENCE [LARGE SCALE GENOMIC DNA]</scope>
</reference>
<dbReference type="InterPro" id="IPR036086">
    <property type="entry name" value="ParB/Sulfiredoxin_sf"/>
</dbReference>
<evidence type="ECO:0000256" key="3">
    <source>
        <dbReference type="ARBA" id="ARBA00023125"/>
    </source>
</evidence>
<comment type="similarity">
    <text evidence="1">Belongs to the ParB family.</text>
</comment>
<keyword evidence="3 5" id="KW-0238">DNA-binding</keyword>
<feature type="domain" description="ParB-like N-terminal" evidence="4">
    <location>
        <begin position="10"/>
        <end position="99"/>
    </location>
</feature>
<dbReference type="SUPFAM" id="SSF110849">
    <property type="entry name" value="ParB/Sulfiredoxin"/>
    <property type="match status" value="1"/>
</dbReference>
<dbReference type="InterPro" id="IPR004437">
    <property type="entry name" value="ParB/RepB/Spo0J"/>
</dbReference>
<evidence type="ECO:0000256" key="2">
    <source>
        <dbReference type="ARBA" id="ARBA00022829"/>
    </source>
</evidence>
<dbReference type="STRING" id="1618350.UR67_C0001G0169"/>
<evidence type="ECO:0000313" key="5">
    <source>
        <dbReference type="EMBL" id="KKP70260.1"/>
    </source>
</evidence>
<dbReference type="NCBIfam" id="TIGR00180">
    <property type="entry name" value="parB_part"/>
    <property type="match status" value="1"/>
</dbReference>
<accession>A0A0G0E4K7</accession>
<dbReference type="FunFam" id="1.10.10.2830:FF:000001">
    <property type="entry name" value="Chromosome partitioning protein ParB"/>
    <property type="match status" value="1"/>
</dbReference>
<name>A0A0G0E4K7_UNCC3</name>
<organism evidence="5 6">
    <name type="scientific">candidate division CPR3 bacterium GW2011_GWF2_35_18</name>
    <dbReference type="NCBI Taxonomy" id="1618350"/>
    <lineage>
        <taxon>Bacteria</taxon>
        <taxon>Bacteria division CPR3</taxon>
    </lineage>
</organism>
<dbReference type="InterPro" id="IPR003115">
    <property type="entry name" value="ParB_N"/>
</dbReference>
<dbReference type="CDD" id="cd16393">
    <property type="entry name" value="SPO0J_N"/>
    <property type="match status" value="1"/>
</dbReference>
<dbReference type="EMBL" id="LBQB01000001">
    <property type="protein sequence ID" value="KKP70260.1"/>
    <property type="molecule type" value="Genomic_DNA"/>
</dbReference>
<dbReference type="Pfam" id="PF02195">
    <property type="entry name" value="ParB_N"/>
    <property type="match status" value="1"/>
</dbReference>
<dbReference type="AlphaFoldDB" id="A0A0G0E4K7"/>
<dbReference type="InterPro" id="IPR050336">
    <property type="entry name" value="Chromosome_partition/occlusion"/>
</dbReference>
<dbReference type="PANTHER" id="PTHR33375:SF1">
    <property type="entry name" value="CHROMOSOME-PARTITIONING PROTEIN PARB-RELATED"/>
    <property type="match status" value="1"/>
</dbReference>
<dbReference type="PANTHER" id="PTHR33375">
    <property type="entry name" value="CHROMOSOME-PARTITIONING PROTEIN PARB-RELATED"/>
    <property type="match status" value="1"/>
</dbReference>